<dbReference type="InterPro" id="IPR017045">
    <property type="entry name" value="Malt_Pase/Glycosyl_Hdrlase"/>
</dbReference>
<evidence type="ECO:0000256" key="1">
    <source>
        <dbReference type="ARBA" id="ARBA00006768"/>
    </source>
</evidence>
<dbReference type="Proteomes" id="UP001501842">
    <property type="component" value="Unassembled WGS sequence"/>
</dbReference>
<comment type="caution">
    <text evidence="8">The sequence shown here is derived from an EMBL/GenBank/DDBJ whole genome shotgun (WGS) entry which is preliminary data.</text>
</comment>
<proteinExistence type="inferred from homology"/>
<evidence type="ECO:0000259" key="5">
    <source>
        <dbReference type="Pfam" id="PF03632"/>
    </source>
</evidence>
<dbReference type="PANTHER" id="PTHR11051">
    <property type="entry name" value="GLYCOSYL HYDROLASE-RELATED"/>
    <property type="match status" value="1"/>
</dbReference>
<evidence type="ECO:0000256" key="3">
    <source>
        <dbReference type="ARBA" id="ARBA00022679"/>
    </source>
</evidence>
<dbReference type="Gene3D" id="1.50.10.10">
    <property type="match status" value="1"/>
</dbReference>
<dbReference type="Pfam" id="PF03636">
    <property type="entry name" value="Glyco_hydro_65N"/>
    <property type="match status" value="1"/>
</dbReference>
<evidence type="ECO:0000313" key="8">
    <source>
        <dbReference type="EMBL" id="GAA2720925.1"/>
    </source>
</evidence>
<reference evidence="9" key="1">
    <citation type="journal article" date="2019" name="Int. J. Syst. Evol. Microbiol.">
        <title>The Global Catalogue of Microorganisms (GCM) 10K type strain sequencing project: providing services to taxonomists for standard genome sequencing and annotation.</title>
        <authorList>
            <consortium name="The Broad Institute Genomics Platform"/>
            <consortium name="The Broad Institute Genome Sequencing Center for Infectious Disease"/>
            <person name="Wu L."/>
            <person name="Ma J."/>
        </authorList>
    </citation>
    <scope>NUCLEOTIDE SEQUENCE [LARGE SCALE GENOMIC DNA]</scope>
    <source>
        <strain evidence="9">JCM 8201</strain>
    </source>
</reference>
<dbReference type="Gene3D" id="2.70.98.40">
    <property type="entry name" value="Glycoside hydrolase, family 65, N-terminal domain"/>
    <property type="match status" value="1"/>
</dbReference>
<dbReference type="EMBL" id="BAAATZ010000003">
    <property type="protein sequence ID" value="GAA2720925.1"/>
    <property type="molecule type" value="Genomic_DNA"/>
</dbReference>
<feature type="domain" description="Glycoside hydrolase family 65 N-terminal" evidence="7">
    <location>
        <begin position="20"/>
        <end position="274"/>
    </location>
</feature>
<keyword evidence="4" id="KW-0326">Glycosidase</keyword>
<dbReference type="Pfam" id="PF03632">
    <property type="entry name" value="Glyco_hydro_65m"/>
    <property type="match status" value="1"/>
</dbReference>
<dbReference type="SUPFAM" id="SSF48208">
    <property type="entry name" value="Six-hairpin glycosidases"/>
    <property type="match status" value="1"/>
</dbReference>
<dbReference type="InterPro" id="IPR008928">
    <property type="entry name" value="6-hairpin_glycosidase_sf"/>
</dbReference>
<dbReference type="InterPro" id="IPR012341">
    <property type="entry name" value="6hp_glycosidase-like_sf"/>
</dbReference>
<dbReference type="InterPro" id="IPR005194">
    <property type="entry name" value="Glyco_hydro_65_C"/>
</dbReference>
<dbReference type="PANTHER" id="PTHR11051:SF8">
    <property type="entry name" value="PROTEIN-GLUCOSYLGALACTOSYLHYDROXYLYSINE GLUCOSIDASE"/>
    <property type="match status" value="1"/>
</dbReference>
<keyword evidence="9" id="KW-1185">Reference proteome</keyword>
<sequence>MTLPVCSLCEMPDSQWLLSYTEADPTDESTREALLTLGNGYFATRGAVPEASADGVHYPATYIAGVYNRLASEVHGHVREDESIVNVTNWLPVTFRPEGGSWFTPGGYEVEHRHEVLDMQHGILLRESFVRDPEQRRTRIQQERLISMNRFHVAALRTTITPLDWEGTIHVRSVLDGGVRNDNVAEFAELAKEHLSEPAKGRHGDTYWLACETVQSDVCVAQAARTLLHRDHRPALAASLPVEGPRSVGNELSFAVSPSVPATVDKTVTVFTSRDRAISEPLDATRDELADTPGFETLRDEHFLAWEHLWKRFHLSFQGDDGTVERRALNLHVFHLAQTLSKHTADLDVGVPARGLHGEGYRGHIFWDELFVFPILNLRVPELTRALLLYRYRRLPHARRLARETGATGALFPWQSGSDGQEETPRQFYNPRSKRWMADNSRRQYHVDHAVAYNIWLYYQVTGDIDFLAAYGAELLVEIARFWVSIAEHDPEDGRYHLRGVMGPDEFHDGYPDRPGEGLDDNAYVNIMAAWTLARVLEAHEVLGGHHTEDLWQRLGVTPGELEQWDRVSRRLHVPFLPGGLIGQFEGYAELEELDWDGYRARYGNIGRLDLILEAEDDTTNRYKASKQADVLMLFYLLSAEELGAVLERLGYDFDPASIPETVDYYRSRTTHGSTLSSVVYSWVMSRGNREGSWELLREALAADLSDTQGGTTREGIHLGAMAGTIDIFQRCYTGLETRADALRLHPCLPDDLKWLDFDLRYRGHWLHFQISHEQVLVRARPGAAAPIAVVVEGQRHMLGGGDRLVHRLAQKPGHSSFFS</sequence>
<comment type="similarity">
    <text evidence="1">Belongs to the glycosyl hydrolase 65 family.</text>
</comment>
<feature type="domain" description="Glycoside hydrolase family 65 central catalytic" evidence="5">
    <location>
        <begin position="331"/>
        <end position="726"/>
    </location>
</feature>
<dbReference type="SUPFAM" id="SSF74650">
    <property type="entry name" value="Galactose mutarotase-like"/>
    <property type="match status" value="1"/>
</dbReference>
<keyword evidence="8" id="KW-0378">Hydrolase</keyword>
<evidence type="ECO:0000259" key="7">
    <source>
        <dbReference type="Pfam" id="PF03636"/>
    </source>
</evidence>
<gene>
    <name evidence="8" type="ORF">GCM10010439_09970</name>
</gene>
<evidence type="ECO:0000259" key="6">
    <source>
        <dbReference type="Pfam" id="PF03633"/>
    </source>
</evidence>
<dbReference type="GO" id="GO:0016787">
    <property type="term" value="F:hydrolase activity"/>
    <property type="evidence" value="ECO:0007669"/>
    <property type="project" value="UniProtKB-KW"/>
</dbReference>
<protein>
    <submittedName>
        <fullName evidence="8">Glycosyl hydrolase family 65 protein</fullName>
    </submittedName>
</protein>
<evidence type="ECO:0000256" key="4">
    <source>
        <dbReference type="ARBA" id="ARBA00023295"/>
    </source>
</evidence>
<keyword evidence="3" id="KW-0808">Transferase</keyword>
<evidence type="ECO:0000313" key="9">
    <source>
        <dbReference type="Proteomes" id="UP001501842"/>
    </source>
</evidence>
<accession>A0ABP6GC42</accession>
<feature type="domain" description="Glycoside hydrolase family 65 C-terminal" evidence="6">
    <location>
        <begin position="736"/>
        <end position="797"/>
    </location>
</feature>
<evidence type="ECO:0000256" key="2">
    <source>
        <dbReference type="ARBA" id="ARBA00022676"/>
    </source>
</evidence>
<name>A0ABP6GC42_9ACTN</name>
<dbReference type="InterPro" id="IPR037018">
    <property type="entry name" value="GH65_N"/>
</dbReference>
<dbReference type="RefSeq" id="WP_344448943.1">
    <property type="nucleotide sequence ID" value="NZ_BAAATZ010000003.1"/>
</dbReference>
<dbReference type="Pfam" id="PF03633">
    <property type="entry name" value="Glyco_hydro_65C"/>
    <property type="match status" value="1"/>
</dbReference>
<dbReference type="InterPro" id="IPR011013">
    <property type="entry name" value="Gal_mutarotase_sf_dom"/>
</dbReference>
<keyword evidence="2" id="KW-0328">Glycosyltransferase</keyword>
<dbReference type="PIRSF" id="PIRSF036289">
    <property type="entry name" value="Glycosyl_hydrolase_malt_phosph"/>
    <property type="match status" value="1"/>
</dbReference>
<dbReference type="InterPro" id="IPR005196">
    <property type="entry name" value="Glyco_hydro_65_N"/>
</dbReference>
<organism evidence="8 9">
    <name type="scientific">Actinocorallia aurantiaca</name>
    <dbReference type="NCBI Taxonomy" id="46204"/>
    <lineage>
        <taxon>Bacteria</taxon>
        <taxon>Bacillati</taxon>
        <taxon>Actinomycetota</taxon>
        <taxon>Actinomycetes</taxon>
        <taxon>Streptosporangiales</taxon>
        <taxon>Thermomonosporaceae</taxon>
        <taxon>Actinocorallia</taxon>
    </lineage>
</organism>
<dbReference type="Gene3D" id="2.60.420.10">
    <property type="entry name" value="Maltose phosphorylase, domain 3"/>
    <property type="match status" value="1"/>
</dbReference>
<dbReference type="InterPro" id="IPR005195">
    <property type="entry name" value="Glyco_hydro_65_M"/>
</dbReference>